<evidence type="ECO:0000256" key="1">
    <source>
        <dbReference type="PROSITE-ProRule" id="PRU00169"/>
    </source>
</evidence>
<dbReference type="SUPFAM" id="SSF52172">
    <property type="entry name" value="CheY-like"/>
    <property type="match status" value="1"/>
</dbReference>
<proteinExistence type="predicted"/>
<dbReference type="Gene3D" id="1.10.10.10">
    <property type="entry name" value="Winged helix-like DNA-binding domain superfamily/Winged helix DNA-binding domain"/>
    <property type="match status" value="1"/>
</dbReference>
<dbReference type="InterPro" id="IPR011006">
    <property type="entry name" value="CheY-like_superfamily"/>
</dbReference>
<dbReference type="PROSITE" id="PS50110">
    <property type="entry name" value="RESPONSE_REGULATORY"/>
    <property type="match status" value="1"/>
</dbReference>
<feature type="modified residue" description="4-aspartylphosphate" evidence="1">
    <location>
        <position position="56"/>
    </location>
</feature>
<evidence type="ECO:0000259" key="3">
    <source>
        <dbReference type="PROSITE" id="PS50921"/>
    </source>
</evidence>
<dbReference type="InterPro" id="IPR008327">
    <property type="entry name" value="Sig_transdc_resp-reg_antiterm"/>
</dbReference>
<dbReference type="InterPro" id="IPR001789">
    <property type="entry name" value="Sig_transdc_resp-reg_receiver"/>
</dbReference>
<dbReference type="EMBL" id="QFQS01000002">
    <property type="protein sequence ID" value="PZQ97850.1"/>
    <property type="molecule type" value="Genomic_DNA"/>
</dbReference>
<reference evidence="4 5" key="1">
    <citation type="submission" date="2017-08" db="EMBL/GenBank/DDBJ databases">
        <title>Infants hospitalized years apart are colonized by the same room-sourced microbial strains.</title>
        <authorList>
            <person name="Brooks B."/>
            <person name="Olm M.R."/>
            <person name="Firek B.A."/>
            <person name="Baker R."/>
            <person name="Thomas B.C."/>
            <person name="Morowitz M.J."/>
            <person name="Banfield J.F."/>
        </authorList>
    </citation>
    <scope>NUCLEOTIDE SEQUENCE [LARGE SCALE GENOMIC DNA]</scope>
    <source>
        <strain evidence="4">S2_003_000_R2_11</strain>
    </source>
</reference>
<dbReference type="Proteomes" id="UP000248975">
    <property type="component" value="Unassembled WGS sequence"/>
</dbReference>
<dbReference type="SMART" id="SM01012">
    <property type="entry name" value="ANTAR"/>
    <property type="match status" value="1"/>
</dbReference>
<keyword evidence="1" id="KW-0597">Phosphoprotein</keyword>
<dbReference type="AlphaFoldDB" id="A0A2W5UIW3"/>
<evidence type="ECO:0000313" key="5">
    <source>
        <dbReference type="Proteomes" id="UP000248975"/>
    </source>
</evidence>
<comment type="caution">
    <text evidence="4">The sequence shown here is derived from an EMBL/GenBank/DDBJ whole genome shotgun (WGS) entry which is preliminary data.</text>
</comment>
<feature type="domain" description="ANTAR" evidence="3">
    <location>
        <begin position="126"/>
        <end position="187"/>
    </location>
</feature>
<dbReference type="Pfam" id="PF03861">
    <property type="entry name" value="ANTAR"/>
    <property type="match status" value="1"/>
</dbReference>
<accession>A0A2W5UIW3</accession>
<dbReference type="GO" id="GO:0000160">
    <property type="term" value="P:phosphorelay signal transduction system"/>
    <property type="evidence" value="ECO:0007669"/>
    <property type="project" value="InterPro"/>
</dbReference>
<name>A0A2W5UIW3_CERSP</name>
<dbReference type="Gene3D" id="3.40.50.2300">
    <property type="match status" value="1"/>
</dbReference>
<organism evidence="4 5">
    <name type="scientific">Cereibacter sphaeroides</name>
    <name type="common">Rhodobacter sphaeroides</name>
    <dbReference type="NCBI Taxonomy" id="1063"/>
    <lineage>
        <taxon>Bacteria</taxon>
        <taxon>Pseudomonadati</taxon>
        <taxon>Pseudomonadota</taxon>
        <taxon>Alphaproteobacteria</taxon>
        <taxon>Rhodobacterales</taxon>
        <taxon>Paracoccaceae</taxon>
        <taxon>Cereibacter</taxon>
    </lineage>
</organism>
<protein>
    <submittedName>
        <fullName evidence="4">Two-component system response regulator</fullName>
    </submittedName>
</protein>
<dbReference type="PROSITE" id="PS50921">
    <property type="entry name" value="ANTAR"/>
    <property type="match status" value="1"/>
</dbReference>
<dbReference type="GO" id="GO:0003723">
    <property type="term" value="F:RNA binding"/>
    <property type="evidence" value="ECO:0007669"/>
    <property type="project" value="InterPro"/>
</dbReference>
<evidence type="ECO:0000313" key="4">
    <source>
        <dbReference type="EMBL" id="PZQ97850.1"/>
    </source>
</evidence>
<dbReference type="InterPro" id="IPR036388">
    <property type="entry name" value="WH-like_DNA-bd_sf"/>
</dbReference>
<sequence length="194" mass="21298">MSAHLTIVVVERDHERAMMIMDALREAGEDRVHVLGDETGLARRVAELQPDLVLIDLASPSRDILEELALATGPTERPVAMFVDRSDSGLTRAAIEAGVSAYVVDGLRAERIRPILDAAIARFHLFSRMRSELAATRAALEERKVVDRAKGFVMRAKGLNEEQAYGLLRKTAMDQGKRLAEVAQAVVTAAEILK</sequence>
<gene>
    <name evidence="4" type="ORF">DI533_11920</name>
</gene>
<evidence type="ECO:0000259" key="2">
    <source>
        <dbReference type="PROSITE" id="PS50110"/>
    </source>
</evidence>
<feature type="domain" description="Response regulatory" evidence="2">
    <location>
        <begin position="6"/>
        <end position="120"/>
    </location>
</feature>
<dbReference type="InterPro" id="IPR005561">
    <property type="entry name" value="ANTAR"/>
</dbReference>
<dbReference type="PIRSF" id="PIRSF036382">
    <property type="entry name" value="RR_antiterm"/>
    <property type="match status" value="1"/>
</dbReference>